<comment type="similarity">
    <text evidence="1">Belongs to the helicase family. RecQ subfamily.</text>
</comment>
<evidence type="ECO:0000256" key="5">
    <source>
        <dbReference type="ARBA" id="ARBA00034808"/>
    </source>
</evidence>
<keyword evidence="2" id="KW-0547">Nucleotide-binding</keyword>
<gene>
    <name evidence="8" type="ORF">GP486_008517</name>
</gene>
<dbReference type="GO" id="GO:0003676">
    <property type="term" value="F:nucleic acid binding"/>
    <property type="evidence" value="ECO:0007669"/>
    <property type="project" value="InterPro"/>
</dbReference>
<reference evidence="8" key="1">
    <citation type="submission" date="2021-03" db="EMBL/GenBank/DDBJ databases">
        <title>Comparative genomics and phylogenomic investigation of the class Geoglossomycetes provide insights into ecological specialization and systematics.</title>
        <authorList>
            <person name="Melie T."/>
            <person name="Pirro S."/>
            <person name="Miller A.N."/>
            <person name="Quandt A."/>
        </authorList>
    </citation>
    <scope>NUCLEOTIDE SEQUENCE</scope>
    <source>
        <strain evidence="8">CAQ_001_2017</strain>
    </source>
</reference>
<name>A0A9P8I6Y3_9PEZI</name>
<dbReference type="EMBL" id="JAGHQM010003381">
    <property type="protein sequence ID" value="KAH0544389.1"/>
    <property type="molecule type" value="Genomic_DNA"/>
</dbReference>
<evidence type="ECO:0000259" key="7">
    <source>
        <dbReference type="PROSITE" id="PS51194"/>
    </source>
</evidence>
<dbReference type="InterPro" id="IPR014001">
    <property type="entry name" value="Helicase_ATP-bd"/>
</dbReference>
<dbReference type="AlphaFoldDB" id="A0A9P8I6Y3"/>
<dbReference type="Pfam" id="PF00271">
    <property type="entry name" value="Helicase_C"/>
    <property type="match status" value="1"/>
</dbReference>
<dbReference type="EC" id="5.6.2.4" evidence="5"/>
<protein>
    <recommendedName>
        <fullName evidence="5">DNA 3'-5' helicase</fullName>
        <ecNumber evidence="5">5.6.2.4</ecNumber>
    </recommendedName>
</protein>
<dbReference type="Gene3D" id="3.40.50.300">
    <property type="entry name" value="P-loop containing nucleotide triphosphate hydrolases"/>
    <property type="match status" value="2"/>
</dbReference>
<dbReference type="GO" id="GO:0000724">
    <property type="term" value="P:double-strand break repair via homologous recombination"/>
    <property type="evidence" value="ECO:0007669"/>
    <property type="project" value="TreeGrafter"/>
</dbReference>
<organism evidence="8 9">
    <name type="scientific">Trichoglossum hirsutum</name>
    <dbReference type="NCBI Taxonomy" id="265104"/>
    <lineage>
        <taxon>Eukaryota</taxon>
        <taxon>Fungi</taxon>
        <taxon>Dikarya</taxon>
        <taxon>Ascomycota</taxon>
        <taxon>Pezizomycotina</taxon>
        <taxon>Geoglossomycetes</taxon>
        <taxon>Geoglossales</taxon>
        <taxon>Geoglossaceae</taxon>
        <taxon>Trichoglossum</taxon>
    </lineage>
</organism>
<dbReference type="InterPro" id="IPR027417">
    <property type="entry name" value="P-loop_NTPase"/>
</dbReference>
<dbReference type="PROSITE" id="PS51194">
    <property type="entry name" value="HELICASE_CTER"/>
    <property type="match status" value="1"/>
</dbReference>
<sequence length="374" mass="42146">SALQQLMGQNIQFRGKQQATLRAIMDGKSPIILVMRTGGGKSLMFMLPASVKDAGTTVVVTPLIALKQDMQRRCRELGLECQEWSTRKKVHDSSILLVTPESAISQGFMNHLRKLQGMDRLDRIVIDECHILLNTRLDFRRKLQKLRKMVEFTAQLVLLTATLPPSKESELLSMISIEAPLMFRDMTSRHNIAYAVQKCKAKDIEQEVIRIIKSRQHQHAAGGRIIVYGGRVENCKELAVKLNCRAYFAESKDKATALQEWINGKENIIVATNALGLGIDVPDVRLVLHAEPSFDLLNYAQESGRAGRDGGRSEAIIMVAEGRILSKYKSTDERLLWEYLMTDACRRIKLDQYLDGNLETQACATEQEACDNCR</sequence>
<comment type="caution">
    <text evidence="8">The sequence shown here is derived from an EMBL/GenBank/DDBJ whole genome shotgun (WGS) entry which is preliminary data.</text>
</comment>
<evidence type="ECO:0000256" key="4">
    <source>
        <dbReference type="ARBA" id="ARBA00034617"/>
    </source>
</evidence>
<evidence type="ECO:0000313" key="9">
    <source>
        <dbReference type="Proteomes" id="UP000750711"/>
    </source>
</evidence>
<dbReference type="PROSITE" id="PS51192">
    <property type="entry name" value="HELICASE_ATP_BIND_1"/>
    <property type="match status" value="1"/>
</dbReference>
<dbReference type="SUPFAM" id="SSF52540">
    <property type="entry name" value="P-loop containing nucleoside triphosphate hydrolases"/>
    <property type="match status" value="1"/>
</dbReference>
<keyword evidence="9" id="KW-1185">Reference proteome</keyword>
<proteinExistence type="inferred from homology"/>
<dbReference type="PANTHER" id="PTHR13710">
    <property type="entry name" value="DNA HELICASE RECQ FAMILY MEMBER"/>
    <property type="match status" value="1"/>
</dbReference>
<dbReference type="GO" id="GO:0005524">
    <property type="term" value="F:ATP binding"/>
    <property type="evidence" value="ECO:0007669"/>
    <property type="project" value="UniProtKB-KW"/>
</dbReference>
<comment type="catalytic activity">
    <reaction evidence="4">
        <text>Couples ATP hydrolysis with the unwinding of duplex DNA by translocating in the 3'-5' direction.</text>
        <dbReference type="EC" id="5.6.2.4"/>
    </reaction>
</comment>
<dbReference type="Proteomes" id="UP000750711">
    <property type="component" value="Unassembled WGS sequence"/>
</dbReference>
<accession>A0A9P8I6Y3</accession>
<dbReference type="Pfam" id="PF00270">
    <property type="entry name" value="DEAD"/>
    <property type="match status" value="1"/>
</dbReference>
<evidence type="ECO:0000259" key="6">
    <source>
        <dbReference type="PROSITE" id="PS51192"/>
    </source>
</evidence>
<feature type="non-terminal residue" evidence="8">
    <location>
        <position position="1"/>
    </location>
</feature>
<dbReference type="GO" id="GO:0009378">
    <property type="term" value="F:four-way junction helicase activity"/>
    <property type="evidence" value="ECO:0007669"/>
    <property type="project" value="TreeGrafter"/>
</dbReference>
<dbReference type="SMART" id="SM00487">
    <property type="entry name" value="DEXDc"/>
    <property type="match status" value="1"/>
</dbReference>
<evidence type="ECO:0000256" key="2">
    <source>
        <dbReference type="ARBA" id="ARBA00022741"/>
    </source>
</evidence>
<feature type="domain" description="Helicase C-terminal" evidence="7">
    <location>
        <begin position="203"/>
        <end position="369"/>
    </location>
</feature>
<evidence type="ECO:0000313" key="8">
    <source>
        <dbReference type="EMBL" id="KAH0544389.1"/>
    </source>
</evidence>
<dbReference type="PANTHER" id="PTHR13710:SF154">
    <property type="entry name" value="RECQ HELICASE, PUTATIVE (AFU_ORTHOLOGUE AFUA_6G14720)-RELATED"/>
    <property type="match status" value="1"/>
</dbReference>
<dbReference type="InterPro" id="IPR011545">
    <property type="entry name" value="DEAD/DEAH_box_helicase_dom"/>
</dbReference>
<dbReference type="SMART" id="SM00490">
    <property type="entry name" value="HELICc"/>
    <property type="match status" value="1"/>
</dbReference>
<dbReference type="GO" id="GO:0005694">
    <property type="term" value="C:chromosome"/>
    <property type="evidence" value="ECO:0007669"/>
    <property type="project" value="TreeGrafter"/>
</dbReference>
<feature type="domain" description="Helicase ATP-binding" evidence="6">
    <location>
        <begin position="22"/>
        <end position="181"/>
    </location>
</feature>
<keyword evidence="3" id="KW-0067">ATP-binding</keyword>
<dbReference type="InterPro" id="IPR001650">
    <property type="entry name" value="Helicase_C-like"/>
</dbReference>
<dbReference type="GO" id="GO:0043138">
    <property type="term" value="F:3'-5' DNA helicase activity"/>
    <property type="evidence" value="ECO:0007669"/>
    <property type="project" value="UniProtKB-EC"/>
</dbReference>
<evidence type="ECO:0000256" key="1">
    <source>
        <dbReference type="ARBA" id="ARBA00005446"/>
    </source>
</evidence>
<dbReference type="GO" id="GO:0005737">
    <property type="term" value="C:cytoplasm"/>
    <property type="evidence" value="ECO:0007669"/>
    <property type="project" value="TreeGrafter"/>
</dbReference>
<evidence type="ECO:0000256" key="3">
    <source>
        <dbReference type="ARBA" id="ARBA00022840"/>
    </source>
</evidence>